<sequence length="85" mass="9675">MMVLLRMPKEEGSHEDTGNEVAKGDEDGILCSRDFQREWVSEQETKNVGKTYHKEACKIRPVSIQGKGRLLSKRQWLNSISLTAV</sequence>
<organism evidence="2">
    <name type="scientific">Anguilla anguilla</name>
    <name type="common">European freshwater eel</name>
    <name type="synonym">Muraena anguilla</name>
    <dbReference type="NCBI Taxonomy" id="7936"/>
    <lineage>
        <taxon>Eukaryota</taxon>
        <taxon>Metazoa</taxon>
        <taxon>Chordata</taxon>
        <taxon>Craniata</taxon>
        <taxon>Vertebrata</taxon>
        <taxon>Euteleostomi</taxon>
        <taxon>Actinopterygii</taxon>
        <taxon>Neopterygii</taxon>
        <taxon>Teleostei</taxon>
        <taxon>Anguilliformes</taxon>
        <taxon>Anguillidae</taxon>
        <taxon>Anguilla</taxon>
    </lineage>
</organism>
<feature type="compositionally biased region" description="Basic and acidic residues" evidence="1">
    <location>
        <begin position="7"/>
        <end position="25"/>
    </location>
</feature>
<reference evidence="2" key="2">
    <citation type="journal article" date="2015" name="Fish Shellfish Immunol.">
        <title>Early steps in the European eel (Anguilla anguilla)-Vibrio vulnificus interaction in the gills: Role of the RtxA13 toxin.</title>
        <authorList>
            <person name="Callol A."/>
            <person name="Pajuelo D."/>
            <person name="Ebbesson L."/>
            <person name="Teles M."/>
            <person name="MacKenzie S."/>
            <person name="Amaro C."/>
        </authorList>
    </citation>
    <scope>NUCLEOTIDE SEQUENCE</scope>
</reference>
<dbReference type="AlphaFoldDB" id="A0A0E9REF7"/>
<name>A0A0E9REF7_ANGAN</name>
<accession>A0A0E9REF7</accession>
<feature type="region of interest" description="Disordered" evidence="1">
    <location>
        <begin position="1"/>
        <end position="25"/>
    </location>
</feature>
<proteinExistence type="predicted"/>
<evidence type="ECO:0000256" key="1">
    <source>
        <dbReference type="SAM" id="MobiDB-lite"/>
    </source>
</evidence>
<protein>
    <submittedName>
        <fullName evidence="2">Uncharacterized protein</fullName>
    </submittedName>
</protein>
<reference evidence="2" key="1">
    <citation type="submission" date="2014-11" db="EMBL/GenBank/DDBJ databases">
        <authorList>
            <person name="Amaro Gonzalez C."/>
        </authorList>
    </citation>
    <scope>NUCLEOTIDE SEQUENCE</scope>
</reference>
<dbReference type="EMBL" id="GBXM01081380">
    <property type="protein sequence ID" value="JAH27197.1"/>
    <property type="molecule type" value="Transcribed_RNA"/>
</dbReference>
<evidence type="ECO:0000313" key="2">
    <source>
        <dbReference type="EMBL" id="JAH27197.1"/>
    </source>
</evidence>